<organism evidence="1">
    <name type="scientific">Rhizophora mucronata</name>
    <name type="common">Asiatic mangrove</name>
    <dbReference type="NCBI Taxonomy" id="61149"/>
    <lineage>
        <taxon>Eukaryota</taxon>
        <taxon>Viridiplantae</taxon>
        <taxon>Streptophyta</taxon>
        <taxon>Embryophyta</taxon>
        <taxon>Tracheophyta</taxon>
        <taxon>Spermatophyta</taxon>
        <taxon>Magnoliopsida</taxon>
        <taxon>eudicotyledons</taxon>
        <taxon>Gunneridae</taxon>
        <taxon>Pentapetalae</taxon>
        <taxon>rosids</taxon>
        <taxon>fabids</taxon>
        <taxon>Malpighiales</taxon>
        <taxon>Rhizophoraceae</taxon>
        <taxon>Rhizophora</taxon>
    </lineage>
</organism>
<dbReference type="EMBL" id="GGEC01090809">
    <property type="protein sequence ID" value="MBX71293.1"/>
    <property type="molecule type" value="Transcribed_RNA"/>
</dbReference>
<reference evidence="1" key="1">
    <citation type="submission" date="2018-02" db="EMBL/GenBank/DDBJ databases">
        <title>Rhizophora mucronata_Transcriptome.</title>
        <authorList>
            <person name="Meera S.P."/>
            <person name="Sreeshan A."/>
            <person name="Augustine A."/>
        </authorList>
    </citation>
    <scope>NUCLEOTIDE SEQUENCE</scope>
    <source>
        <tissue evidence="1">Leaf</tissue>
    </source>
</reference>
<accession>A0A2P2QWB8</accession>
<protein>
    <submittedName>
        <fullName evidence="1">Uncharacterized protein</fullName>
    </submittedName>
</protein>
<sequence length="14" mass="1683">MTECTRQGLKKMTR</sequence>
<proteinExistence type="predicted"/>
<evidence type="ECO:0000313" key="1">
    <source>
        <dbReference type="EMBL" id="MBX71293.1"/>
    </source>
</evidence>
<name>A0A2P2QWB8_RHIMU</name>